<dbReference type="PANTHER" id="PTHR43668:SF2">
    <property type="entry name" value="ALLANTOINASE"/>
    <property type="match status" value="1"/>
</dbReference>
<dbReference type="InterPro" id="IPR011059">
    <property type="entry name" value="Metal-dep_hydrolase_composite"/>
</dbReference>
<dbReference type="Proteomes" id="UP000230802">
    <property type="component" value="Unassembled WGS sequence"/>
</dbReference>
<proteinExistence type="predicted"/>
<dbReference type="PANTHER" id="PTHR43668">
    <property type="entry name" value="ALLANTOINASE"/>
    <property type="match status" value="1"/>
</dbReference>
<name>A0A2H0C3Y4_9BACT</name>
<dbReference type="SUPFAM" id="SSF51338">
    <property type="entry name" value="Composite domain of metallo-dependent hydrolases"/>
    <property type="match status" value="1"/>
</dbReference>
<dbReference type="GO" id="GO:0004038">
    <property type="term" value="F:allantoinase activity"/>
    <property type="evidence" value="ECO:0007669"/>
    <property type="project" value="TreeGrafter"/>
</dbReference>
<evidence type="ECO:0000313" key="2">
    <source>
        <dbReference type="Proteomes" id="UP000230802"/>
    </source>
</evidence>
<accession>A0A2H0C3Y4</accession>
<dbReference type="Gene3D" id="3.20.20.140">
    <property type="entry name" value="Metal-dependent hydrolases"/>
    <property type="match status" value="1"/>
</dbReference>
<comment type="caution">
    <text evidence="1">The sequence shown here is derived from an EMBL/GenBank/DDBJ whole genome shotgun (WGS) entry which is preliminary data.</text>
</comment>
<dbReference type="InterPro" id="IPR032466">
    <property type="entry name" value="Metal_Hydrolase"/>
</dbReference>
<dbReference type="Gene3D" id="2.30.40.10">
    <property type="entry name" value="Urease, subunit C, domain 1"/>
    <property type="match status" value="1"/>
</dbReference>
<organism evidence="1 2">
    <name type="scientific">Candidatus Roizmanbacteria bacterium CG22_combo_CG10-13_8_21_14_all_33_16</name>
    <dbReference type="NCBI Taxonomy" id="1974859"/>
    <lineage>
        <taxon>Bacteria</taxon>
        <taxon>Candidatus Roizmaniibacteriota</taxon>
    </lineage>
</organism>
<dbReference type="GO" id="GO:0005737">
    <property type="term" value="C:cytoplasm"/>
    <property type="evidence" value="ECO:0007669"/>
    <property type="project" value="TreeGrafter"/>
</dbReference>
<protein>
    <submittedName>
        <fullName evidence="1">Uncharacterized protein</fullName>
    </submittedName>
</protein>
<reference evidence="1 2" key="1">
    <citation type="submission" date="2017-09" db="EMBL/GenBank/DDBJ databases">
        <title>Depth-based differentiation of microbial function through sediment-hosted aquifers and enrichment of novel symbionts in the deep terrestrial subsurface.</title>
        <authorList>
            <person name="Probst A.J."/>
            <person name="Ladd B."/>
            <person name="Jarett J.K."/>
            <person name="Geller-Mcgrath D.E."/>
            <person name="Sieber C.M."/>
            <person name="Emerson J.B."/>
            <person name="Anantharaman K."/>
            <person name="Thomas B.C."/>
            <person name="Malmstrom R."/>
            <person name="Stieglmeier M."/>
            <person name="Klingl A."/>
            <person name="Woyke T."/>
            <person name="Ryan C.M."/>
            <person name="Banfield J.F."/>
        </authorList>
    </citation>
    <scope>NUCLEOTIDE SEQUENCE [LARGE SCALE GENOMIC DNA]</scope>
    <source>
        <strain evidence="1">CG22_combo_CG10-13_8_21_14_all_33_16</strain>
    </source>
</reference>
<sequence length="329" mass="37057">MGVASDKLDELKKVNPKDIAGVKLFMAGHETTPTTIPDDLTLGKVIEILAKRKILLAVHAEDQWLINYYNSEFKKTGRTDAALWSEIRPTSVVATAAARIIALASKYPNFKLYLLHLSTPEEYALLVVAKKQGMDIYGELVGYQLVFNTDDYKKYGNKIKVSPAIRTPKDQKILWQLFRGGQVDVLCSEHTPHEWELKNQPDCWKAQSGTPGVQETLPATITGWVKKFSKDRLEEGLMRIAFCTSENPGKIFGFKGKGGIKVGNDADLVIIDTKNYWQVQKKDLFSKCCWSAYEGMKLLGRPIMTFLRGEKIYENGKIIGKAKGKWINH</sequence>
<dbReference type="AlphaFoldDB" id="A0A2H0C3Y4"/>
<gene>
    <name evidence="1" type="ORF">COW96_01450</name>
</gene>
<dbReference type="SUPFAM" id="SSF51556">
    <property type="entry name" value="Metallo-dependent hydrolases"/>
    <property type="match status" value="1"/>
</dbReference>
<dbReference type="GO" id="GO:0006145">
    <property type="term" value="P:purine nucleobase catabolic process"/>
    <property type="evidence" value="ECO:0007669"/>
    <property type="project" value="TreeGrafter"/>
</dbReference>
<dbReference type="EMBL" id="PCTD01000063">
    <property type="protein sequence ID" value="PIP64635.1"/>
    <property type="molecule type" value="Genomic_DNA"/>
</dbReference>
<dbReference type="InterPro" id="IPR050138">
    <property type="entry name" value="DHOase/Allantoinase_Hydrolase"/>
</dbReference>
<evidence type="ECO:0000313" key="1">
    <source>
        <dbReference type="EMBL" id="PIP64635.1"/>
    </source>
</evidence>